<gene>
    <name evidence="2" type="ORF">M419DRAFT_131974</name>
</gene>
<dbReference type="Proteomes" id="UP000024376">
    <property type="component" value="Unassembled WGS sequence"/>
</dbReference>
<accession>A0A024S3N7</accession>
<dbReference type="KEGG" id="trr:M419DRAFT_131974"/>
<sequence length="62" mass="7065">MLYLQSDVSAPVTPPYWITLRPYPICITCPKQGVKHTRLRDGHQVTGRAKQRYAQAARAKAR</sequence>
<protein>
    <submittedName>
        <fullName evidence="2">Uncharacterized protein</fullName>
    </submittedName>
</protein>
<dbReference type="AlphaFoldDB" id="A0A024S3N7"/>
<name>A0A024S3N7_HYPJR</name>
<proteinExistence type="predicted"/>
<reference evidence="3" key="1">
    <citation type="journal article" date="2013" name="Ind. Biotechnol.">
        <title>Comparative genomics analysis of Trichoderma reesei strains.</title>
        <authorList>
            <person name="Koike H."/>
            <person name="Aerts A."/>
            <person name="LaButti K."/>
            <person name="Grigoriev I.V."/>
            <person name="Baker S.E."/>
        </authorList>
    </citation>
    <scope>NUCLEOTIDE SEQUENCE [LARGE SCALE GENOMIC DNA]</scope>
    <source>
        <strain evidence="3">ATCC 56765 / BCRC 32924 / NRRL 11460 / Rut C-30</strain>
    </source>
</reference>
<evidence type="ECO:0000256" key="1">
    <source>
        <dbReference type="SAM" id="MobiDB-lite"/>
    </source>
</evidence>
<dbReference type="HOGENOM" id="CLU_2905777_0_0_1"/>
<feature type="region of interest" description="Disordered" evidence="1">
    <location>
        <begin position="39"/>
        <end position="62"/>
    </location>
</feature>
<feature type="compositionally biased region" description="Low complexity" evidence="1">
    <location>
        <begin position="52"/>
        <end position="62"/>
    </location>
</feature>
<evidence type="ECO:0000313" key="3">
    <source>
        <dbReference type="Proteomes" id="UP000024376"/>
    </source>
</evidence>
<evidence type="ECO:0000313" key="2">
    <source>
        <dbReference type="EMBL" id="ETR99913.1"/>
    </source>
</evidence>
<dbReference type="EMBL" id="KI911154">
    <property type="protein sequence ID" value="ETR99913.1"/>
    <property type="molecule type" value="Genomic_DNA"/>
</dbReference>
<organism evidence="2 3">
    <name type="scientific">Hypocrea jecorina (strain ATCC 56765 / BCRC 32924 / NRRL 11460 / Rut C-30)</name>
    <name type="common">Trichoderma reesei</name>
    <dbReference type="NCBI Taxonomy" id="1344414"/>
    <lineage>
        <taxon>Eukaryota</taxon>
        <taxon>Fungi</taxon>
        <taxon>Dikarya</taxon>
        <taxon>Ascomycota</taxon>
        <taxon>Pezizomycotina</taxon>
        <taxon>Sordariomycetes</taxon>
        <taxon>Hypocreomycetidae</taxon>
        <taxon>Hypocreales</taxon>
        <taxon>Hypocreaceae</taxon>
        <taxon>Trichoderma</taxon>
    </lineage>
</organism>